<name>A0A1M7ZXT4_9FLAO</name>
<feature type="transmembrane region" description="Helical" evidence="5">
    <location>
        <begin position="267"/>
        <end position="293"/>
    </location>
</feature>
<dbReference type="InterPro" id="IPR049453">
    <property type="entry name" value="Memb_transporter_dom"/>
</dbReference>
<reference evidence="8" key="1">
    <citation type="submission" date="2016-12" db="EMBL/GenBank/DDBJ databases">
        <authorList>
            <person name="Varghese N."/>
            <person name="Submissions S."/>
        </authorList>
    </citation>
    <scope>NUCLEOTIDE SEQUENCE [LARGE SCALE GENOMIC DNA]</scope>
    <source>
        <strain evidence="8">DSM 18830</strain>
    </source>
</reference>
<sequence>MHCKTANFTFLKIFRMRNFKLLLISVIKGINSFFELKESKRSRHIPFLASLCVGIPLFLGFYFENLEKGLLVSLGGLVILYYQPNLSFGSRMLTLLVCSLGFVFSLGIGLSFSFNPYVSAVVLGFFAMGIHLVTTYFKIKPPGNFFFIMIASMASCQRYNLEIIPEKIGFLFLGTMLACFLAFGHGWLTIKKGQTPEIFGIQIKKGKFVSLIDSIVIGIFIAISLLIGHLLEMQNPYWIPISCLAILQGISKQHVWERMLHRIVGTFIGIGLCWLLLLFCNTPLSVCITIFVLQYLVEVLIVKNYALAIIFITPMTILLAEIGSSFTANTEIIVSARFLDITIGSILGALGGWFIYNQRFKYKATQQLRKTSVMMRKK</sequence>
<feature type="domain" description="Integral membrane bound transporter" evidence="6">
    <location>
        <begin position="224"/>
        <end position="350"/>
    </location>
</feature>
<evidence type="ECO:0000256" key="1">
    <source>
        <dbReference type="ARBA" id="ARBA00004141"/>
    </source>
</evidence>
<keyword evidence="8" id="KW-1185">Reference proteome</keyword>
<feature type="transmembrane region" description="Helical" evidence="5">
    <location>
        <begin position="208"/>
        <end position="231"/>
    </location>
</feature>
<feature type="transmembrane region" description="Helical" evidence="5">
    <location>
        <begin position="118"/>
        <end position="137"/>
    </location>
</feature>
<dbReference type="EMBL" id="FRYK01000003">
    <property type="protein sequence ID" value="SHO73447.1"/>
    <property type="molecule type" value="Genomic_DNA"/>
</dbReference>
<accession>A0A1M7ZXT4</accession>
<proteinExistence type="predicted"/>
<keyword evidence="4 5" id="KW-0472">Membrane</keyword>
<dbReference type="GO" id="GO:0016020">
    <property type="term" value="C:membrane"/>
    <property type="evidence" value="ECO:0007669"/>
    <property type="project" value="UniProtKB-SubCell"/>
</dbReference>
<dbReference type="Pfam" id="PF13515">
    <property type="entry name" value="FUSC_2"/>
    <property type="match status" value="1"/>
</dbReference>
<keyword evidence="2 5" id="KW-0812">Transmembrane</keyword>
<evidence type="ECO:0000259" key="6">
    <source>
        <dbReference type="Pfam" id="PF13515"/>
    </source>
</evidence>
<organism evidence="7 8">
    <name type="scientific">Flavobacterium cucumis</name>
    <dbReference type="NCBI Taxonomy" id="416016"/>
    <lineage>
        <taxon>Bacteria</taxon>
        <taxon>Pseudomonadati</taxon>
        <taxon>Bacteroidota</taxon>
        <taxon>Flavobacteriia</taxon>
        <taxon>Flavobacteriales</taxon>
        <taxon>Flavobacteriaceae</taxon>
        <taxon>Flavobacterium</taxon>
    </lineage>
</organism>
<feature type="transmembrane region" description="Helical" evidence="5">
    <location>
        <begin position="45"/>
        <end position="63"/>
    </location>
</feature>
<dbReference type="STRING" id="416016.SAMN05443547_1808"/>
<feature type="transmembrane region" description="Helical" evidence="5">
    <location>
        <begin position="167"/>
        <end position="188"/>
    </location>
</feature>
<evidence type="ECO:0000256" key="5">
    <source>
        <dbReference type="SAM" id="Phobius"/>
    </source>
</evidence>
<gene>
    <name evidence="7" type="ORF">SAMN05443547_1808</name>
</gene>
<evidence type="ECO:0000256" key="2">
    <source>
        <dbReference type="ARBA" id="ARBA00022692"/>
    </source>
</evidence>
<feature type="transmembrane region" description="Helical" evidence="5">
    <location>
        <begin position="338"/>
        <end position="356"/>
    </location>
</feature>
<feature type="transmembrane region" description="Helical" evidence="5">
    <location>
        <begin position="305"/>
        <end position="326"/>
    </location>
</feature>
<evidence type="ECO:0000313" key="8">
    <source>
        <dbReference type="Proteomes" id="UP000184611"/>
    </source>
</evidence>
<comment type="subcellular location">
    <subcellularLocation>
        <location evidence="1">Membrane</location>
        <topology evidence="1">Multi-pass membrane protein</topology>
    </subcellularLocation>
</comment>
<evidence type="ECO:0000256" key="4">
    <source>
        <dbReference type="ARBA" id="ARBA00023136"/>
    </source>
</evidence>
<protein>
    <submittedName>
        <fullName evidence="7">Fusaric acid resistance protein-like</fullName>
    </submittedName>
</protein>
<dbReference type="AlphaFoldDB" id="A0A1M7ZXT4"/>
<keyword evidence="3 5" id="KW-1133">Transmembrane helix</keyword>
<feature type="transmembrane region" description="Helical" evidence="5">
    <location>
        <begin position="93"/>
        <end position="112"/>
    </location>
</feature>
<evidence type="ECO:0000313" key="7">
    <source>
        <dbReference type="EMBL" id="SHO73447.1"/>
    </source>
</evidence>
<evidence type="ECO:0000256" key="3">
    <source>
        <dbReference type="ARBA" id="ARBA00022989"/>
    </source>
</evidence>
<dbReference type="Proteomes" id="UP000184611">
    <property type="component" value="Unassembled WGS sequence"/>
</dbReference>